<gene>
    <name evidence="2" type="ORF">PHMEG_00019632</name>
</gene>
<name>A0A225VRE5_9STRA</name>
<dbReference type="AlphaFoldDB" id="A0A225VRE5"/>
<evidence type="ECO:0000313" key="3">
    <source>
        <dbReference type="Proteomes" id="UP000198211"/>
    </source>
</evidence>
<keyword evidence="3" id="KW-1185">Reference proteome</keyword>
<organism evidence="2 3">
    <name type="scientific">Phytophthora megakarya</name>
    <dbReference type="NCBI Taxonomy" id="4795"/>
    <lineage>
        <taxon>Eukaryota</taxon>
        <taxon>Sar</taxon>
        <taxon>Stramenopiles</taxon>
        <taxon>Oomycota</taxon>
        <taxon>Peronosporomycetes</taxon>
        <taxon>Peronosporales</taxon>
        <taxon>Peronosporaceae</taxon>
        <taxon>Phytophthora</taxon>
    </lineage>
</organism>
<dbReference type="Proteomes" id="UP000198211">
    <property type="component" value="Unassembled WGS sequence"/>
</dbReference>
<sequence>MPKQAGYVSIDSRKAGSHDETWFCWSVGCMNNVERQLYTWPTCKLQKPDEYSNDYDDSLSQDNQCSMEPVTRSVDSATDGSPTGDDPPHL</sequence>
<comment type="caution">
    <text evidence="2">The sequence shown here is derived from an EMBL/GenBank/DDBJ whole genome shotgun (WGS) entry which is preliminary data.</text>
</comment>
<proteinExistence type="predicted"/>
<protein>
    <submittedName>
        <fullName evidence="2">Uncharacterized protein</fullName>
    </submittedName>
</protein>
<evidence type="ECO:0000256" key="1">
    <source>
        <dbReference type="SAM" id="MobiDB-lite"/>
    </source>
</evidence>
<dbReference type="EMBL" id="NBNE01003353">
    <property type="protein sequence ID" value="OWZ07902.1"/>
    <property type="molecule type" value="Genomic_DNA"/>
</dbReference>
<accession>A0A225VRE5</accession>
<reference evidence="3" key="1">
    <citation type="submission" date="2017-03" db="EMBL/GenBank/DDBJ databases">
        <title>Phytopthora megakarya and P. palmivora, two closely related causual agents of cacao black pod achieved similar genome size and gene model numbers by different mechanisms.</title>
        <authorList>
            <person name="Ali S."/>
            <person name="Shao J."/>
            <person name="Larry D.J."/>
            <person name="Kronmiller B."/>
            <person name="Shen D."/>
            <person name="Strem M.D."/>
            <person name="Melnick R.L."/>
            <person name="Guiltinan M.J."/>
            <person name="Tyler B.M."/>
            <person name="Meinhardt L.W."/>
            <person name="Bailey B.A."/>
        </authorList>
    </citation>
    <scope>NUCLEOTIDE SEQUENCE [LARGE SCALE GENOMIC DNA]</scope>
    <source>
        <strain evidence="3">zdho120</strain>
    </source>
</reference>
<evidence type="ECO:0000313" key="2">
    <source>
        <dbReference type="EMBL" id="OWZ07902.1"/>
    </source>
</evidence>
<feature type="region of interest" description="Disordered" evidence="1">
    <location>
        <begin position="51"/>
        <end position="90"/>
    </location>
</feature>